<evidence type="ECO:0000313" key="7">
    <source>
        <dbReference type="EMBL" id="KFG54873.1"/>
    </source>
</evidence>
<proteinExistence type="inferred from homology"/>
<dbReference type="InterPro" id="IPR049560">
    <property type="entry name" value="MeTrfase_RsmB-F_NOP2_cat"/>
</dbReference>
<dbReference type="PANTHER" id="PTHR22807">
    <property type="entry name" value="NOP2 YEAST -RELATED NOL1/NOP2/FMU SUN DOMAIN-CONTAINING"/>
    <property type="match status" value="1"/>
</dbReference>
<name>A0A086LE05_TOXGO</name>
<dbReference type="PANTHER" id="PTHR22807:SF54">
    <property type="entry name" value="CHROMOSOME UNDETERMINED SCAFFOLD_82, WHOLE GENOME SHOTGUN SEQUENCE"/>
    <property type="match status" value="1"/>
</dbReference>
<evidence type="ECO:0000256" key="4">
    <source>
        <dbReference type="ARBA" id="ARBA00022884"/>
    </source>
</evidence>
<dbReference type="PRINTS" id="PR02008">
    <property type="entry name" value="RCMTFAMILY"/>
</dbReference>
<accession>A0A086LE05</accession>
<feature type="binding site" evidence="5">
    <location>
        <position position="246"/>
    </location>
    <ligand>
        <name>S-adenosyl-L-methionine</name>
        <dbReference type="ChEBI" id="CHEBI:59789"/>
    </ligand>
</feature>
<dbReference type="InterPro" id="IPR023267">
    <property type="entry name" value="RCMT"/>
</dbReference>
<dbReference type="Pfam" id="PF22458">
    <property type="entry name" value="RsmF-B_ferredox"/>
    <property type="match status" value="1"/>
</dbReference>
<evidence type="ECO:0000313" key="8">
    <source>
        <dbReference type="Proteomes" id="UP000028838"/>
    </source>
</evidence>
<dbReference type="AlphaFoldDB" id="A0A086LE05"/>
<dbReference type="Gene3D" id="3.30.70.1170">
    <property type="entry name" value="Sun protein, domain 3"/>
    <property type="match status" value="1"/>
</dbReference>
<evidence type="ECO:0000256" key="5">
    <source>
        <dbReference type="PROSITE-ProRule" id="PRU01023"/>
    </source>
</evidence>
<keyword evidence="4 5" id="KW-0694">RNA-binding</keyword>
<dbReference type="Gene3D" id="3.40.50.150">
    <property type="entry name" value="Vaccinia Virus protein VP39"/>
    <property type="match status" value="1"/>
</dbReference>
<evidence type="ECO:0000256" key="1">
    <source>
        <dbReference type="ARBA" id="ARBA00022603"/>
    </source>
</evidence>
<evidence type="ECO:0000256" key="2">
    <source>
        <dbReference type="ARBA" id="ARBA00022679"/>
    </source>
</evidence>
<sequence>MNAFRLRHLEQALELYHKLPAATPSASTSPFPSLPLDLFVRHYFKCHKSVNSADKLFITSHLYQIIKWKGLLDFLTPPPAAWSSRIRTYFISDRWKLHSTNQRLPPHLRCSFPEPLFARLEAALGTVKAIQVCNILNEDPPTFLRVNSNKITRERLYKFLVNKGVLVEKCANSPFGLVLPQRQKLGDLPEFKSGFFDIQDEASQLVAFKLQVEPGQKVLDYCAGSGGKTLAFGPLLGNTGRLYLHDTREHMLLEAKKRLKRAGIPNYQLLFPHATPDHVFKKLRGQMDWVLCDVPCTATGTLRRNPELKWKYSDDKLFDLVALQREIFASALIYMKPNKGRILYSTSSILDEENVHQVKFFCQQHGLVLSEAPFHALPQSKGMDGFFCAILEKRRC</sequence>
<dbReference type="GO" id="GO:0070475">
    <property type="term" value="P:rRNA base methylation"/>
    <property type="evidence" value="ECO:0007669"/>
    <property type="project" value="TreeGrafter"/>
</dbReference>
<feature type="domain" description="SAM-dependent MTase RsmB/NOP-type" evidence="6">
    <location>
        <begin position="132"/>
        <end position="396"/>
    </location>
</feature>
<dbReference type="PROSITE" id="PS51686">
    <property type="entry name" value="SAM_MT_RSMB_NOP"/>
    <property type="match status" value="1"/>
</dbReference>
<dbReference type="Proteomes" id="UP000028838">
    <property type="component" value="Unassembled WGS sequence"/>
</dbReference>
<dbReference type="OrthoDB" id="4418812at2759"/>
<comment type="caution">
    <text evidence="5">Lacks conserved residue(s) required for the propagation of feature annotation.</text>
</comment>
<dbReference type="EMBL" id="AEYH02000446">
    <property type="protein sequence ID" value="KFG54873.1"/>
    <property type="molecule type" value="Genomic_DNA"/>
</dbReference>
<dbReference type="GO" id="GO:0005730">
    <property type="term" value="C:nucleolus"/>
    <property type="evidence" value="ECO:0007669"/>
    <property type="project" value="TreeGrafter"/>
</dbReference>
<protein>
    <submittedName>
        <fullName evidence="7">Putative ribosomal RNA small subunit methyltransferase B</fullName>
        <ecNumber evidence="7">2.1.1.176</ecNumber>
    </submittedName>
</protein>
<comment type="similarity">
    <text evidence="5">Belongs to the class I-like SAM-binding methyltransferase superfamily. RsmB/NOP family.</text>
</comment>
<reference evidence="7 8" key="1">
    <citation type="submission" date="2014-07" db="EMBL/GenBank/DDBJ databases">
        <authorList>
            <person name="Sibley D."/>
            <person name="Venepally P."/>
            <person name="Karamycheva S."/>
            <person name="Hadjithomas M."/>
            <person name="Khan A."/>
            <person name="Brunk B."/>
            <person name="Roos D."/>
            <person name="Caler E."/>
            <person name="Lorenzi H."/>
        </authorList>
    </citation>
    <scope>NUCLEOTIDE SEQUENCE [LARGE SCALE GENOMIC DNA]</scope>
    <source>
        <strain evidence="7 8">FOU</strain>
    </source>
</reference>
<feature type="binding site" evidence="5">
    <location>
        <position position="293"/>
    </location>
    <ligand>
        <name>S-adenosyl-L-methionine</name>
        <dbReference type="ChEBI" id="CHEBI:59789"/>
    </ligand>
</feature>
<keyword evidence="3 5" id="KW-0949">S-adenosyl-L-methionine</keyword>
<evidence type="ECO:0000259" key="6">
    <source>
        <dbReference type="PROSITE" id="PS51686"/>
    </source>
</evidence>
<dbReference type="InterPro" id="IPR001678">
    <property type="entry name" value="MeTrfase_RsmB-F_NOP2_dom"/>
</dbReference>
<gene>
    <name evidence="7" type="ORF">TGFOU_213970</name>
</gene>
<comment type="caution">
    <text evidence="7">The sequence shown here is derived from an EMBL/GenBank/DDBJ whole genome shotgun (WGS) entry which is preliminary data.</text>
</comment>
<evidence type="ECO:0000256" key="3">
    <source>
        <dbReference type="ARBA" id="ARBA00022691"/>
    </source>
</evidence>
<dbReference type="GO" id="GO:0003723">
    <property type="term" value="F:RNA binding"/>
    <property type="evidence" value="ECO:0007669"/>
    <property type="project" value="UniProtKB-UniRule"/>
</dbReference>
<dbReference type="InterPro" id="IPR054728">
    <property type="entry name" value="RsmB-like_ferredoxin"/>
</dbReference>
<dbReference type="EC" id="2.1.1.176" evidence="7"/>
<keyword evidence="2 5" id="KW-0808">Transferase</keyword>
<dbReference type="VEuPathDB" id="ToxoDB:TGFOU_213970"/>
<keyword evidence="1 5" id="KW-0489">Methyltransferase</keyword>
<organism evidence="7 8">
    <name type="scientific">Toxoplasma gondii FOU</name>
    <dbReference type="NCBI Taxonomy" id="943167"/>
    <lineage>
        <taxon>Eukaryota</taxon>
        <taxon>Sar</taxon>
        <taxon>Alveolata</taxon>
        <taxon>Apicomplexa</taxon>
        <taxon>Conoidasida</taxon>
        <taxon>Coccidia</taxon>
        <taxon>Eucoccidiorida</taxon>
        <taxon>Eimeriorina</taxon>
        <taxon>Sarcocystidae</taxon>
        <taxon>Toxoplasma</taxon>
    </lineage>
</organism>
<dbReference type="GO" id="GO:0000470">
    <property type="term" value="P:maturation of LSU-rRNA"/>
    <property type="evidence" value="ECO:0007669"/>
    <property type="project" value="TreeGrafter"/>
</dbReference>
<dbReference type="GO" id="GO:0009383">
    <property type="term" value="F:rRNA (cytosine-C5-)-methyltransferase activity"/>
    <property type="evidence" value="ECO:0007669"/>
    <property type="project" value="TreeGrafter"/>
</dbReference>
<dbReference type="SUPFAM" id="SSF53335">
    <property type="entry name" value="S-adenosyl-L-methionine-dependent methyltransferases"/>
    <property type="match status" value="1"/>
</dbReference>
<dbReference type="InterPro" id="IPR029063">
    <property type="entry name" value="SAM-dependent_MTases_sf"/>
</dbReference>
<dbReference type="Pfam" id="PF01189">
    <property type="entry name" value="Methyltr_RsmB-F"/>
    <property type="match status" value="1"/>
</dbReference>